<protein>
    <submittedName>
        <fullName evidence="1">Uncharacterized protein</fullName>
    </submittedName>
</protein>
<reference evidence="1 2" key="1">
    <citation type="submission" date="2018-12" db="EMBL/GenBank/DDBJ databases">
        <authorList>
            <consortium name="Pathogen Informatics"/>
        </authorList>
    </citation>
    <scope>NUCLEOTIDE SEQUENCE [LARGE SCALE GENOMIC DNA]</scope>
    <source>
        <strain evidence="1 2">NCTC10741</strain>
    </source>
</reference>
<gene>
    <name evidence="1" type="ORF">NCTC10741_00964</name>
</gene>
<evidence type="ECO:0000313" key="2">
    <source>
        <dbReference type="Proteomes" id="UP000271626"/>
    </source>
</evidence>
<dbReference type="AlphaFoldDB" id="A0A3P8LD86"/>
<evidence type="ECO:0000313" key="1">
    <source>
        <dbReference type="EMBL" id="VDR37852.1"/>
    </source>
</evidence>
<proteinExistence type="predicted"/>
<dbReference type="EMBL" id="LR131273">
    <property type="protein sequence ID" value="VDR37852.1"/>
    <property type="molecule type" value="Genomic_DNA"/>
</dbReference>
<dbReference type="Proteomes" id="UP000271626">
    <property type="component" value="Chromosome"/>
</dbReference>
<name>A0A3P8LD86_TSUPA</name>
<sequence length="148" mass="16145">MGDVALDSGVRPYLCSKQSGKIENMSYSDDAFTLGRRVCTPLPRVFDGAVSGLSAAGALARLRVLAVEQNRLEAERSAVLTRLYELRDDARRAQEESSRRFVDDWDELVAEVGAALGAGRTARRRRCIVGWICGRGAHACSSCSRPGR</sequence>
<accession>A0A3P8LD86</accession>
<organism evidence="1 2">
    <name type="scientific">Tsukamurella paurometabola</name>
    <name type="common">Corynebacterium paurometabolum</name>
    <dbReference type="NCBI Taxonomy" id="2061"/>
    <lineage>
        <taxon>Bacteria</taxon>
        <taxon>Bacillati</taxon>
        <taxon>Actinomycetota</taxon>
        <taxon>Actinomycetes</taxon>
        <taxon>Mycobacteriales</taxon>
        <taxon>Tsukamurellaceae</taxon>
        <taxon>Tsukamurella</taxon>
    </lineage>
</organism>